<keyword evidence="1" id="KW-0732">Signal</keyword>
<dbReference type="RefSeq" id="WP_169590386.1">
    <property type="nucleotide sequence ID" value="NZ_VCQU01000007.1"/>
</dbReference>
<name>A0A848KKH9_9NOCA</name>
<reference evidence="2 3" key="2">
    <citation type="submission" date="2020-06" db="EMBL/GenBank/DDBJ databases">
        <title>Antribacter stalactiti gen. nov., sp. nov., a new member of the family Nacardiaceae isolated from a cave.</title>
        <authorList>
            <person name="Kim I.S."/>
        </authorList>
    </citation>
    <scope>NUCLEOTIDE SEQUENCE [LARGE SCALE GENOMIC DNA]</scope>
    <source>
        <strain evidence="2 3">YC2-7</strain>
    </source>
</reference>
<feature type="chain" id="PRO_5032591544" evidence="1">
    <location>
        <begin position="29"/>
        <end position="85"/>
    </location>
</feature>
<reference evidence="2 3" key="1">
    <citation type="submission" date="2019-05" db="EMBL/GenBank/DDBJ databases">
        <authorList>
            <person name="Lee S.D."/>
        </authorList>
    </citation>
    <scope>NUCLEOTIDE SEQUENCE [LARGE SCALE GENOMIC DNA]</scope>
    <source>
        <strain evidence="2 3">YC2-7</strain>
    </source>
</reference>
<keyword evidence="3" id="KW-1185">Reference proteome</keyword>
<evidence type="ECO:0000313" key="2">
    <source>
        <dbReference type="EMBL" id="NMN97484.1"/>
    </source>
</evidence>
<dbReference type="Gene3D" id="2.10.70.10">
    <property type="entry name" value="Complement Module, domain 1"/>
    <property type="match status" value="1"/>
</dbReference>
<evidence type="ECO:0000313" key="3">
    <source>
        <dbReference type="Proteomes" id="UP000535543"/>
    </source>
</evidence>
<proteinExistence type="predicted"/>
<evidence type="ECO:0000256" key="1">
    <source>
        <dbReference type="SAM" id="SignalP"/>
    </source>
</evidence>
<gene>
    <name evidence="2" type="ORF">FGL95_20825</name>
</gene>
<dbReference type="AlphaFoldDB" id="A0A848KKH9"/>
<accession>A0A848KKH9</accession>
<protein>
    <submittedName>
        <fullName evidence="2">Uncharacterized protein</fullName>
    </submittedName>
</protein>
<dbReference type="EMBL" id="VCQU01000007">
    <property type="protein sequence ID" value="NMN97484.1"/>
    <property type="molecule type" value="Genomic_DNA"/>
</dbReference>
<organism evidence="2 3">
    <name type="scientific">Antrihabitans stalactiti</name>
    <dbReference type="NCBI Taxonomy" id="2584121"/>
    <lineage>
        <taxon>Bacteria</taxon>
        <taxon>Bacillati</taxon>
        <taxon>Actinomycetota</taxon>
        <taxon>Actinomycetes</taxon>
        <taxon>Mycobacteriales</taxon>
        <taxon>Nocardiaceae</taxon>
        <taxon>Antrihabitans</taxon>
    </lineage>
</organism>
<sequence length="85" mass="8797">MTSKTVKAFAASLLITAGVFGAAGVAQAEQTTSPDGTVTYYCTSGGVSYSVGKKLDGQVCQSDGTWKRLKPIATPQRVPVPSRSN</sequence>
<dbReference type="Proteomes" id="UP000535543">
    <property type="component" value="Unassembled WGS sequence"/>
</dbReference>
<feature type="signal peptide" evidence="1">
    <location>
        <begin position="1"/>
        <end position="28"/>
    </location>
</feature>
<comment type="caution">
    <text evidence="2">The sequence shown here is derived from an EMBL/GenBank/DDBJ whole genome shotgun (WGS) entry which is preliminary data.</text>
</comment>